<dbReference type="InterPro" id="IPR000608">
    <property type="entry name" value="UBC"/>
</dbReference>
<dbReference type="Pfam" id="PF00179">
    <property type="entry name" value="UQ_con"/>
    <property type="match status" value="1"/>
</dbReference>
<comment type="caution">
    <text evidence="2">The sequence shown here is derived from an EMBL/GenBank/DDBJ whole genome shotgun (WGS) entry which is preliminary data.</text>
</comment>
<sequence>MGLEEPLRRRIRRELRMIWLDPPAFCRPGAPYAGGTFPVDVDFVADYPFKPPKITFKTKVYHPNINAEGEMTLDIFRYGNWSGAMTVHKLLLLIVSELRDPMLHDHLTNDEANDVYESDLELFEQMAMAWTWEYSTPIISDLPPVEKDERRLEVNGCVAAVARRSAREAEEWLRRYEAETSGIQFGTRANAPETRRRHQEEEMLTASPALHISCHSITKTKQWPFTRVTWDRAVAFLQGWAVALPFPTFRRRMFSAVLPLSNYTGCACF</sequence>
<dbReference type="Proteomes" id="UP000823388">
    <property type="component" value="Chromosome 1K"/>
</dbReference>
<organism evidence="2 3">
    <name type="scientific">Panicum virgatum</name>
    <name type="common">Blackwell switchgrass</name>
    <dbReference type="NCBI Taxonomy" id="38727"/>
    <lineage>
        <taxon>Eukaryota</taxon>
        <taxon>Viridiplantae</taxon>
        <taxon>Streptophyta</taxon>
        <taxon>Embryophyta</taxon>
        <taxon>Tracheophyta</taxon>
        <taxon>Spermatophyta</taxon>
        <taxon>Magnoliopsida</taxon>
        <taxon>Liliopsida</taxon>
        <taxon>Poales</taxon>
        <taxon>Poaceae</taxon>
        <taxon>PACMAD clade</taxon>
        <taxon>Panicoideae</taxon>
        <taxon>Panicodae</taxon>
        <taxon>Paniceae</taxon>
        <taxon>Panicinae</taxon>
        <taxon>Panicum</taxon>
        <taxon>Panicum sect. Hiantes</taxon>
    </lineage>
</organism>
<dbReference type="AlphaFoldDB" id="A0A8T0XNL1"/>
<dbReference type="InterPro" id="IPR016135">
    <property type="entry name" value="UBQ-conjugating_enzyme/RWD"/>
</dbReference>
<evidence type="ECO:0000313" key="2">
    <source>
        <dbReference type="EMBL" id="KAG2661147.1"/>
    </source>
</evidence>
<accession>A0A8T0XNL1</accession>
<name>A0A8T0XNL1_PANVG</name>
<feature type="domain" description="UBC core" evidence="1">
    <location>
        <begin position="1"/>
        <end position="136"/>
    </location>
</feature>
<dbReference type="Gene3D" id="3.10.110.10">
    <property type="entry name" value="Ubiquitin Conjugating Enzyme"/>
    <property type="match status" value="1"/>
</dbReference>
<protein>
    <recommendedName>
        <fullName evidence="1">UBC core domain-containing protein</fullName>
    </recommendedName>
</protein>
<reference evidence="2" key="1">
    <citation type="submission" date="2020-05" db="EMBL/GenBank/DDBJ databases">
        <title>WGS assembly of Panicum virgatum.</title>
        <authorList>
            <person name="Lovell J.T."/>
            <person name="Jenkins J."/>
            <person name="Shu S."/>
            <person name="Juenger T.E."/>
            <person name="Schmutz J."/>
        </authorList>
    </citation>
    <scope>NUCLEOTIDE SEQUENCE</scope>
    <source>
        <strain evidence="2">AP13</strain>
    </source>
</reference>
<dbReference type="PROSITE" id="PS50127">
    <property type="entry name" value="UBC_2"/>
    <property type="match status" value="1"/>
</dbReference>
<keyword evidence="3" id="KW-1185">Reference proteome</keyword>
<evidence type="ECO:0000259" key="1">
    <source>
        <dbReference type="PROSITE" id="PS50127"/>
    </source>
</evidence>
<proteinExistence type="predicted"/>
<gene>
    <name evidence="2" type="ORF">PVAP13_1KG484705</name>
</gene>
<dbReference type="SUPFAM" id="SSF54495">
    <property type="entry name" value="UBC-like"/>
    <property type="match status" value="1"/>
</dbReference>
<dbReference type="EMBL" id="CM029037">
    <property type="protein sequence ID" value="KAG2661147.1"/>
    <property type="molecule type" value="Genomic_DNA"/>
</dbReference>
<dbReference type="SMART" id="SM00212">
    <property type="entry name" value="UBCc"/>
    <property type="match status" value="1"/>
</dbReference>
<evidence type="ECO:0000313" key="3">
    <source>
        <dbReference type="Proteomes" id="UP000823388"/>
    </source>
</evidence>
<dbReference type="PANTHER" id="PTHR24068">
    <property type="entry name" value="UBIQUITIN-CONJUGATING ENZYME E2"/>
    <property type="match status" value="1"/>
</dbReference>